<dbReference type="Proteomes" id="UP001054945">
    <property type="component" value="Unassembled WGS sequence"/>
</dbReference>
<organism evidence="1 2">
    <name type="scientific">Caerostris extrusa</name>
    <name type="common">Bark spider</name>
    <name type="synonym">Caerostris bankana</name>
    <dbReference type="NCBI Taxonomy" id="172846"/>
    <lineage>
        <taxon>Eukaryota</taxon>
        <taxon>Metazoa</taxon>
        <taxon>Ecdysozoa</taxon>
        <taxon>Arthropoda</taxon>
        <taxon>Chelicerata</taxon>
        <taxon>Arachnida</taxon>
        <taxon>Araneae</taxon>
        <taxon>Araneomorphae</taxon>
        <taxon>Entelegynae</taxon>
        <taxon>Araneoidea</taxon>
        <taxon>Araneidae</taxon>
        <taxon>Caerostris</taxon>
    </lineage>
</organism>
<evidence type="ECO:0000313" key="2">
    <source>
        <dbReference type="Proteomes" id="UP001054945"/>
    </source>
</evidence>
<evidence type="ECO:0008006" key="3">
    <source>
        <dbReference type="Google" id="ProtNLM"/>
    </source>
</evidence>
<sequence length="117" mass="14113">MNETLFQEKFNEKLKISCLSSAHANPSPNTLKRDLRWQNNFHYNQNIELLILERVRERLKRYDVRRMPFRCERIQLKRGIPAPPPKQRDYFVSQQEKGCPRGVVGQFRLIQVMFQRP</sequence>
<gene>
    <name evidence="1" type="ORF">CEXT_235791</name>
</gene>
<comment type="caution">
    <text evidence="1">The sequence shown here is derived from an EMBL/GenBank/DDBJ whole genome shotgun (WGS) entry which is preliminary data.</text>
</comment>
<keyword evidence="2" id="KW-1185">Reference proteome</keyword>
<name>A0AAV4N4S7_CAEEX</name>
<accession>A0AAV4N4S7</accession>
<dbReference type="EMBL" id="BPLR01002965">
    <property type="protein sequence ID" value="GIX79712.1"/>
    <property type="molecule type" value="Genomic_DNA"/>
</dbReference>
<proteinExistence type="predicted"/>
<reference evidence="1 2" key="1">
    <citation type="submission" date="2021-06" db="EMBL/GenBank/DDBJ databases">
        <title>Caerostris extrusa draft genome.</title>
        <authorList>
            <person name="Kono N."/>
            <person name="Arakawa K."/>
        </authorList>
    </citation>
    <scope>NUCLEOTIDE SEQUENCE [LARGE SCALE GENOMIC DNA]</scope>
</reference>
<evidence type="ECO:0000313" key="1">
    <source>
        <dbReference type="EMBL" id="GIX79712.1"/>
    </source>
</evidence>
<dbReference type="AlphaFoldDB" id="A0AAV4N4S7"/>
<protein>
    <recommendedName>
        <fullName evidence="3">Ribosomal protein S14</fullName>
    </recommendedName>
</protein>